<organism evidence="3 4">
    <name type="scientific">Helobdella robusta</name>
    <name type="common">Californian leech</name>
    <dbReference type="NCBI Taxonomy" id="6412"/>
    <lineage>
        <taxon>Eukaryota</taxon>
        <taxon>Metazoa</taxon>
        <taxon>Spiralia</taxon>
        <taxon>Lophotrochozoa</taxon>
        <taxon>Annelida</taxon>
        <taxon>Clitellata</taxon>
        <taxon>Hirudinea</taxon>
        <taxon>Rhynchobdellida</taxon>
        <taxon>Glossiphoniidae</taxon>
        <taxon>Helobdella</taxon>
    </lineage>
</organism>
<gene>
    <name evidence="3" type="primary">20202106</name>
    <name evidence="2" type="ORF">HELRODRAFT_167848</name>
</gene>
<evidence type="ECO:0000313" key="3">
    <source>
        <dbReference type="EnsemblMetazoa" id="HelroP167848"/>
    </source>
</evidence>
<evidence type="ECO:0000313" key="4">
    <source>
        <dbReference type="Proteomes" id="UP000015101"/>
    </source>
</evidence>
<name>T1EZV6_HELRO</name>
<proteinExistence type="predicted"/>
<evidence type="ECO:0000313" key="2">
    <source>
        <dbReference type="EMBL" id="ESO10010.1"/>
    </source>
</evidence>
<dbReference type="KEGG" id="hro:HELRODRAFT_167848"/>
<dbReference type="CTD" id="20202106"/>
<dbReference type="EnsemblMetazoa" id="HelroT167848">
    <property type="protein sequence ID" value="HelroP167848"/>
    <property type="gene ID" value="HelroG167848"/>
</dbReference>
<protein>
    <submittedName>
        <fullName evidence="2 3">Uncharacterized protein</fullName>
    </submittedName>
</protein>
<dbReference type="AlphaFoldDB" id="T1EZV6"/>
<reference evidence="2 4" key="2">
    <citation type="journal article" date="2013" name="Nature">
        <title>Insights into bilaterian evolution from three spiralian genomes.</title>
        <authorList>
            <person name="Simakov O."/>
            <person name="Marletaz F."/>
            <person name="Cho S.J."/>
            <person name="Edsinger-Gonzales E."/>
            <person name="Havlak P."/>
            <person name="Hellsten U."/>
            <person name="Kuo D.H."/>
            <person name="Larsson T."/>
            <person name="Lv J."/>
            <person name="Arendt D."/>
            <person name="Savage R."/>
            <person name="Osoegawa K."/>
            <person name="de Jong P."/>
            <person name="Grimwood J."/>
            <person name="Chapman J.A."/>
            <person name="Shapiro H."/>
            <person name="Aerts A."/>
            <person name="Otillar R.P."/>
            <person name="Terry A.Y."/>
            <person name="Boore J.L."/>
            <person name="Grigoriev I.V."/>
            <person name="Lindberg D.R."/>
            <person name="Seaver E.C."/>
            <person name="Weisblat D.A."/>
            <person name="Putnam N.H."/>
            <person name="Rokhsar D.S."/>
        </authorList>
    </citation>
    <scope>NUCLEOTIDE SEQUENCE</scope>
</reference>
<dbReference type="HOGENOM" id="CLU_1671223_0_0_1"/>
<accession>T1EZV6</accession>
<dbReference type="GeneID" id="20202106"/>
<dbReference type="RefSeq" id="XP_009011824.1">
    <property type="nucleotide sequence ID" value="XM_009013576.1"/>
</dbReference>
<dbReference type="InParanoid" id="T1EZV6"/>
<feature type="region of interest" description="Disordered" evidence="1">
    <location>
        <begin position="60"/>
        <end position="81"/>
    </location>
</feature>
<reference evidence="4" key="1">
    <citation type="submission" date="2012-12" db="EMBL/GenBank/DDBJ databases">
        <authorList>
            <person name="Hellsten U."/>
            <person name="Grimwood J."/>
            <person name="Chapman J.A."/>
            <person name="Shapiro H."/>
            <person name="Aerts A."/>
            <person name="Otillar R.P."/>
            <person name="Terry A.Y."/>
            <person name="Boore J.L."/>
            <person name="Simakov O."/>
            <person name="Marletaz F."/>
            <person name="Cho S.-J."/>
            <person name="Edsinger-Gonzales E."/>
            <person name="Havlak P."/>
            <person name="Kuo D.-H."/>
            <person name="Larsson T."/>
            <person name="Lv J."/>
            <person name="Arendt D."/>
            <person name="Savage R."/>
            <person name="Osoegawa K."/>
            <person name="de Jong P."/>
            <person name="Lindberg D.R."/>
            <person name="Seaver E.C."/>
            <person name="Weisblat D.A."/>
            <person name="Putnam N.H."/>
            <person name="Grigoriev I.V."/>
            <person name="Rokhsar D.S."/>
        </authorList>
    </citation>
    <scope>NUCLEOTIDE SEQUENCE</scope>
</reference>
<sequence length="158" mass="18126">MDRISSMPSICEHPDYDEVEEVDGGLKSYEAFHDIREIQAIDVELDGLALEPLQHHSHQDMSKYLSSMDEKQCEEESQEIKDQTEFRRVPNINVLGNTITVKKRVGRYIPPPVEHHLSLRKKTCVVKIDNCHFTIDVHVESHQQIAPLRLIISSNGIS</sequence>
<dbReference type="EMBL" id="AMQM01002853">
    <property type="status" value="NOT_ANNOTATED_CDS"/>
    <property type="molecule type" value="Genomic_DNA"/>
</dbReference>
<evidence type="ECO:0000256" key="1">
    <source>
        <dbReference type="SAM" id="MobiDB-lite"/>
    </source>
</evidence>
<keyword evidence="4" id="KW-1185">Reference proteome</keyword>
<dbReference type="EMBL" id="KB095905">
    <property type="protein sequence ID" value="ESO10010.1"/>
    <property type="molecule type" value="Genomic_DNA"/>
</dbReference>
<dbReference type="Proteomes" id="UP000015101">
    <property type="component" value="Unassembled WGS sequence"/>
</dbReference>
<reference evidence="3" key="3">
    <citation type="submission" date="2015-06" db="UniProtKB">
        <authorList>
            <consortium name="EnsemblMetazoa"/>
        </authorList>
    </citation>
    <scope>IDENTIFICATION</scope>
</reference>